<proteinExistence type="predicted"/>
<feature type="region of interest" description="Disordered" evidence="1">
    <location>
        <begin position="1"/>
        <end position="81"/>
    </location>
</feature>
<feature type="compositionally biased region" description="Basic residues" evidence="1">
    <location>
        <begin position="335"/>
        <end position="351"/>
    </location>
</feature>
<reference evidence="3" key="1">
    <citation type="submission" date="2016-04" db="EMBL/GenBank/DDBJ databases">
        <authorList>
            <person name="Evans L.H."/>
            <person name="Alamgir A."/>
            <person name="Owens N."/>
            <person name="Weber N.D."/>
            <person name="Virtaneva K."/>
            <person name="Barbian K."/>
            <person name="Babar A."/>
            <person name="Rosenke K."/>
        </authorList>
    </citation>
    <scope>NUCLEOTIDE SEQUENCE [LARGE SCALE GENOMIC DNA]</scope>
    <source>
        <strain evidence="3">CBS 101.48</strain>
    </source>
</reference>
<feature type="compositionally biased region" description="Pro residues" evidence="1">
    <location>
        <begin position="67"/>
        <end position="76"/>
    </location>
</feature>
<feature type="compositionally biased region" description="Polar residues" evidence="1">
    <location>
        <begin position="363"/>
        <end position="378"/>
    </location>
</feature>
<dbReference type="AlphaFoldDB" id="A0A168L1B9"/>
<feature type="region of interest" description="Disordered" evidence="1">
    <location>
        <begin position="203"/>
        <end position="269"/>
    </location>
</feature>
<accession>A0A168L1B9</accession>
<keyword evidence="2" id="KW-1133">Transmembrane helix</keyword>
<feature type="transmembrane region" description="Helical" evidence="2">
    <location>
        <begin position="530"/>
        <end position="556"/>
    </location>
</feature>
<feature type="compositionally biased region" description="Basic residues" evidence="1">
    <location>
        <begin position="116"/>
        <end position="125"/>
    </location>
</feature>
<keyword evidence="2" id="KW-0472">Membrane</keyword>
<dbReference type="OrthoDB" id="2271334at2759"/>
<evidence type="ECO:0000313" key="4">
    <source>
        <dbReference type="Proteomes" id="UP000078561"/>
    </source>
</evidence>
<evidence type="ECO:0000256" key="1">
    <source>
        <dbReference type="SAM" id="MobiDB-lite"/>
    </source>
</evidence>
<feature type="compositionally biased region" description="Low complexity" evidence="1">
    <location>
        <begin position="379"/>
        <end position="388"/>
    </location>
</feature>
<feature type="compositionally biased region" description="Low complexity" evidence="1">
    <location>
        <begin position="412"/>
        <end position="429"/>
    </location>
</feature>
<feature type="region of interest" description="Disordered" evidence="1">
    <location>
        <begin position="412"/>
        <end position="432"/>
    </location>
</feature>
<protein>
    <submittedName>
        <fullName evidence="3">Uncharacterized protein</fullName>
    </submittedName>
</protein>
<dbReference type="EMBL" id="LT550481">
    <property type="protein sequence ID" value="SAL95849.1"/>
    <property type="molecule type" value="Genomic_DNA"/>
</dbReference>
<name>A0A168L1B9_ABSGL</name>
<feature type="compositionally biased region" description="Polar residues" evidence="1">
    <location>
        <begin position="221"/>
        <end position="231"/>
    </location>
</feature>
<feature type="transmembrane region" description="Helical" evidence="2">
    <location>
        <begin position="485"/>
        <end position="509"/>
    </location>
</feature>
<feature type="compositionally biased region" description="Basic and acidic residues" evidence="1">
    <location>
        <begin position="56"/>
        <end position="65"/>
    </location>
</feature>
<feature type="compositionally biased region" description="Low complexity" evidence="1">
    <location>
        <begin position="204"/>
        <end position="220"/>
    </location>
</feature>
<keyword evidence="2" id="KW-0812">Transmembrane</keyword>
<feature type="region of interest" description="Disordered" evidence="1">
    <location>
        <begin position="96"/>
        <end position="125"/>
    </location>
</feature>
<gene>
    <name evidence="3" type="primary">ABSGL_01190.1 scaffold 1223</name>
</gene>
<feature type="compositionally biased region" description="Polar residues" evidence="1">
    <location>
        <begin position="16"/>
        <end position="41"/>
    </location>
</feature>
<sequence>MESTPPSGHWLDWFSETPSSSRPTAQRSPQHSSTSSDQPALQSRRHSSNNSLPRYTPDRPHHVDHGLPPPPPPPPGQHGTIRSRWRWSTWSAPNNLFTTARRRNNRSNPAPAMVEHRHRHSWMDQHKRRTYPPRAMRVLKQEQRRFTQGKSGKKSRLLRLLGTYNSSKNSLNGDTDKKLRDAFFQQPRRRRHSLTGVLTSFVHSTSSLSTPPTLSSSNTNGSPQNRASGLGSSSSSSSSPRPAGHPFSSQRTPSSSRKSAKVTPPTVRSSMVLHYTDDDDDSASLHLPDVVYQGHENSRSTLGSTSGGGKSISSRRRQKQPLSRSEGHRWFSHWIPHHPRHQRRRRRRRTHSHDIKQRHTPMAMNTNGSSTKIHPSPQSTTNTTTSSTDSDEKKTRLKTTLPLLHHATLSDLSSLSSTPSHPFSNKAPTTAPPPSLSAYRFSVFWKSSEGKSGKRVIHVDERGHAGHATLCSRWNTCNHTTSGNLLATFFIAGFLVCPFWWVGAALYLYKASAFAEDLSAVSLWTPRTFGHLNCWMSVVSFLLLGFLAALAIWYHLDVV</sequence>
<evidence type="ECO:0000256" key="2">
    <source>
        <dbReference type="SAM" id="Phobius"/>
    </source>
</evidence>
<organism evidence="3">
    <name type="scientific">Absidia glauca</name>
    <name type="common">Pin mould</name>
    <dbReference type="NCBI Taxonomy" id="4829"/>
    <lineage>
        <taxon>Eukaryota</taxon>
        <taxon>Fungi</taxon>
        <taxon>Fungi incertae sedis</taxon>
        <taxon>Mucoromycota</taxon>
        <taxon>Mucoromycotina</taxon>
        <taxon>Mucoromycetes</taxon>
        <taxon>Mucorales</taxon>
        <taxon>Cunninghamellaceae</taxon>
        <taxon>Absidia</taxon>
    </lineage>
</organism>
<dbReference type="InParanoid" id="A0A168L1B9"/>
<feature type="region of interest" description="Disordered" evidence="1">
    <location>
        <begin position="295"/>
        <end position="395"/>
    </location>
</feature>
<keyword evidence="4" id="KW-1185">Reference proteome</keyword>
<evidence type="ECO:0000313" key="3">
    <source>
        <dbReference type="EMBL" id="SAL95849.1"/>
    </source>
</evidence>
<feature type="compositionally biased region" description="Low complexity" evidence="1">
    <location>
        <begin position="248"/>
        <end position="257"/>
    </location>
</feature>
<dbReference type="Proteomes" id="UP000078561">
    <property type="component" value="Unassembled WGS sequence"/>
</dbReference>